<dbReference type="GO" id="GO:0005886">
    <property type="term" value="C:plasma membrane"/>
    <property type="evidence" value="ECO:0007669"/>
    <property type="project" value="UniProtKB-SubCell"/>
</dbReference>
<dbReference type="InterPro" id="IPR011527">
    <property type="entry name" value="ABC1_TM_dom"/>
</dbReference>
<dbReference type="AlphaFoldDB" id="V2Z9E4"/>
<dbReference type="PANTHER" id="PTHR24221:SF397">
    <property type="entry name" value="ABC TRANSPORTER, ATP-BINDING TRANSMEMBRANE PROTEIN"/>
    <property type="match status" value="1"/>
</dbReference>
<dbReference type="Pfam" id="PF00005">
    <property type="entry name" value="ABC_tran"/>
    <property type="match status" value="1"/>
</dbReference>
<dbReference type="Gene3D" id="3.40.50.300">
    <property type="entry name" value="P-loop containing nucleotide triphosphate hydrolases"/>
    <property type="match status" value="1"/>
</dbReference>
<dbReference type="PANTHER" id="PTHR24221">
    <property type="entry name" value="ATP-BINDING CASSETTE SUB-FAMILY B"/>
    <property type="match status" value="1"/>
</dbReference>
<gene>
    <name evidence="12" type="ORF">GCWU0000282_001272</name>
</gene>
<accession>V2Z9E4</accession>
<dbReference type="GO" id="GO:0005524">
    <property type="term" value="F:ATP binding"/>
    <property type="evidence" value="ECO:0007669"/>
    <property type="project" value="UniProtKB-KW"/>
</dbReference>
<keyword evidence="4 9" id="KW-0812">Transmembrane</keyword>
<feature type="transmembrane region" description="Helical" evidence="9">
    <location>
        <begin position="259"/>
        <end position="287"/>
    </location>
</feature>
<keyword evidence="13" id="KW-1185">Reference proteome</keyword>
<evidence type="ECO:0000256" key="1">
    <source>
        <dbReference type="ARBA" id="ARBA00004651"/>
    </source>
</evidence>
<keyword evidence="8 9" id="KW-0472">Membrane</keyword>
<feature type="transmembrane region" description="Helical" evidence="9">
    <location>
        <begin position="299"/>
        <end position="319"/>
    </location>
</feature>
<feature type="transmembrane region" description="Helical" evidence="9">
    <location>
        <begin position="40"/>
        <end position="61"/>
    </location>
</feature>
<dbReference type="SMART" id="SM00382">
    <property type="entry name" value="AAA"/>
    <property type="match status" value="1"/>
</dbReference>
<evidence type="ECO:0000256" key="4">
    <source>
        <dbReference type="ARBA" id="ARBA00022692"/>
    </source>
</evidence>
<evidence type="ECO:0000313" key="12">
    <source>
        <dbReference type="EMBL" id="ESL03560.1"/>
    </source>
</evidence>
<dbReference type="GO" id="GO:0016887">
    <property type="term" value="F:ATP hydrolysis activity"/>
    <property type="evidence" value="ECO:0007669"/>
    <property type="project" value="InterPro"/>
</dbReference>
<feature type="transmembrane region" description="Helical" evidence="9">
    <location>
        <begin position="182"/>
        <end position="201"/>
    </location>
</feature>
<dbReference type="InterPro" id="IPR036640">
    <property type="entry name" value="ABC1_TM_sf"/>
</dbReference>
<evidence type="ECO:0000256" key="2">
    <source>
        <dbReference type="ARBA" id="ARBA00022448"/>
    </source>
</evidence>
<dbReference type="Proteomes" id="UP000018227">
    <property type="component" value="Unassembled WGS sequence"/>
</dbReference>
<dbReference type="GO" id="GO:0034040">
    <property type="term" value="F:ATPase-coupled lipid transmembrane transporter activity"/>
    <property type="evidence" value="ECO:0007669"/>
    <property type="project" value="TreeGrafter"/>
</dbReference>
<protein>
    <submittedName>
        <fullName evidence="12">ABC transporter, ATP-binding protein</fullName>
    </submittedName>
</protein>
<dbReference type="EMBL" id="ACIL03000009">
    <property type="protein sequence ID" value="ESL03560.1"/>
    <property type="molecule type" value="Genomic_DNA"/>
</dbReference>
<dbReference type="GO" id="GO:0140359">
    <property type="term" value="F:ABC-type transporter activity"/>
    <property type="evidence" value="ECO:0007669"/>
    <property type="project" value="InterPro"/>
</dbReference>
<dbReference type="PROSITE" id="PS50929">
    <property type="entry name" value="ABC_TM1F"/>
    <property type="match status" value="1"/>
</dbReference>
<keyword evidence="3" id="KW-1003">Cell membrane</keyword>
<feature type="domain" description="ABC transmembrane type-1" evidence="11">
    <location>
        <begin position="44"/>
        <end position="325"/>
    </location>
</feature>
<dbReference type="SUPFAM" id="SSF52540">
    <property type="entry name" value="P-loop containing nucleoside triphosphate hydrolases"/>
    <property type="match status" value="1"/>
</dbReference>
<evidence type="ECO:0000259" key="11">
    <source>
        <dbReference type="PROSITE" id="PS50929"/>
    </source>
</evidence>
<dbReference type="InterPro" id="IPR027417">
    <property type="entry name" value="P-loop_NTPase"/>
</dbReference>
<dbReference type="Pfam" id="PF00664">
    <property type="entry name" value="ABC_membrane"/>
    <property type="match status" value="1"/>
</dbReference>
<evidence type="ECO:0000313" key="13">
    <source>
        <dbReference type="Proteomes" id="UP000018227"/>
    </source>
</evidence>
<dbReference type="eggNOG" id="COG1132">
    <property type="taxonomic scope" value="Bacteria"/>
</dbReference>
<evidence type="ECO:0000256" key="8">
    <source>
        <dbReference type="ARBA" id="ARBA00023136"/>
    </source>
</evidence>
<evidence type="ECO:0000259" key="10">
    <source>
        <dbReference type="PROSITE" id="PS50893"/>
    </source>
</evidence>
<feature type="transmembrane region" description="Helical" evidence="9">
    <location>
        <begin position="76"/>
        <end position="96"/>
    </location>
</feature>
<dbReference type="InterPro" id="IPR003593">
    <property type="entry name" value="AAA+_ATPase"/>
</dbReference>
<evidence type="ECO:0000256" key="5">
    <source>
        <dbReference type="ARBA" id="ARBA00022741"/>
    </source>
</evidence>
<keyword evidence="5" id="KW-0547">Nucleotide-binding</keyword>
<evidence type="ECO:0000256" key="9">
    <source>
        <dbReference type="SAM" id="Phobius"/>
    </source>
</evidence>
<dbReference type="HOGENOM" id="CLU_000604_84_7_9"/>
<dbReference type="InterPro" id="IPR003439">
    <property type="entry name" value="ABC_transporter-like_ATP-bd"/>
</dbReference>
<feature type="transmembrane region" description="Helical" evidence="9">
    <location>
        <begin position="154"/>
        <end position="176"/>
    </location>
</feature>
<evidence type="ECO:0000256" key="6">
    <source>
        <dbReference type="ARBA" id="ARBA00022840"/>
    </source>
</evidence>
<comment type="caution">
    <text evidence="12">The sequence shown here is derived from an EMBL/GenBank/DDBJ whole genome shotgun (WGS) entry which is preliminary data.</text>
</comment>
<dbReference type="InterPro" id="IPR017871">
    <property type="entry name" value="ABC_transporter-like_CS"/>
</dbReference>
<dbReference type="STRING" id="592026.GCWU0000282_001272"/>
<dbReference type="Gene3D" id="1.20.1560.10">
    <property type="entry name" value="ABC transporter type 1, transmembrane domain"/>
    <property type="match status" value="1"/>
</dbReference>
<proteinExistence type="predicted"/>
<keyword evidence="6 12" id="KW-0067">ATP-binding</keyword>
<sequence>MNIEIRNIKQRRDFVMDAETKKQKGILDYIFRFAGEYKGAYIKSLVFAVFGVAFSLAPYALMGDMVKKLLSGEQNFNIYLIEGFVMAIFWILRVLFHTLSTKTSHKTTFKLIGNVRIALVDKLSRLPLGTVQGMPSGALKNIICERTDSMEPTLAHVVPEFTANLCAPIMLFIYTLTVDWRIALLSLATLPVAGIAMVWMLKDSSVRFQRTQDTTKDLNDTAVEYIGGIEVIKAFGKVQSSYQRFADAARKNSNSFIDWMYSCIVPFSLSMVIAPATLLAVLPIGAIFTMHGSLSLPDFIMTVILSCGLITPLITVMSYNDDVTKATSIFREINNILELPELKRPATSITLPENHNITLQNVHFGYGDKEILHGIDLNIPDGSVLALVGPSGSGKSTIARLIASLWDVKNGSIKIGGVDIRDMSISDYNTQIAYVSQDSFLFDISVRENIRMGRPSATDAEVEEVSKKSGCYDFIMDLENGFDTVAGGSGTHLSGGERQLISIARAMMKNAPILILDEATAYTDPENEAIIQKSVSELSKGKTLIVIAHRLSTIIDSDQIVVINAGNVEAKGTHTELLESCELYRNMWDAHVYAKDVDEMEGGTLA</sequence>
<dbReference type="SUPFAM" id="SSF90123">
    <property type="entry name" value="ABC transporter transmembrane region"/>
    <property type="match status" value="1"/>
</dbReference>
<dbReference type="CDD" id="cd07346">
    <property type="entry name" value="ABC_6TM_exporters"/>
    <property type="match status" value="1"/>
</dbReference>
<evidence type="ECO:0000256" key="3">
    <source>
        <dbReference type="ARBA" id="ARBA00022475"/>
    </source>
</evidence>
<dbReference type="PROSITE" id="PS00211">
    <property type="entry name" value="ABC_TRANSPORTER_1"/>
    <property type="match status" value="1"/>
</dbReference>
<reference evidence="12 13" key="1">
    <citation type="submission" date="2013-06" db="EMBL/GenBank/DDBJ databases">
        <authorList>
            <person name="Weinstock G."/>
            <person name="Sodergren E."/>
            <person name="Clifton S."/>
            <person name="Fulton L."/>
            <person name="Fulton B."/>
            <person name="Courtney L."/>
            <person name="Fronick C."/>
            <person name="Harrison M."/>
            <person name="Strong C."/>
            <person name="Farmer C."/>
            <person name="Delahaunty K."/>
            <person name="Markovic C."/>
            <person name="Hall O."/>
            <person name="Minx P."/>
            <person name="Tomlinson C."/>
            <person name="Mitreva M."/>
            <person name="Nelson J."/>
            <person name="Hou S."/>
            <person name="Wollam A."/>
            <person name="Pepin K.H."/>
            <person name="Johnson M."/>
            <person name="Bhonagiri V."/>
            <person name="Nash W.E."/>
            <person name="Warren W."/>
            <person name="Chinwalla A."/>
            <person name="Mardis E.R."/>
            <person name="Wilson R.K."/>
        </authorList>
    </citation>
    <scope>NUCLEOTIDE SEQUENCE [LARGE SCALE GENOMIC DNA]</scope>
    <source>
        <strain evidence="12 13">ATCC 51271</strain>
    </source>
</reference>
<dbReference type="PROSITE" id="PS50893">
    <property type="entry name" value="ABC_TRANSPORTER_2"/>
    <property type="match status" value="1"/>
</dbReference>
<feature type="domain" description="ABC transporter" evidence="10">
    <location>
        <begin position="357"/>
        <end position="590"/>
    </location>
</feature>
<keyword evidence="7 9" id="KW-1133">Transmembrane helix</keyword>
<dbReference type="FunFam" id="3.40.50.300:FF:000221">
    <property type="entry name" value="Multidrug ABC transporter ATP-binding protein"/>
    <property type="match status" value="1"/>
</dbReference>
<organism evidence="12 13">
    <name type="scientific">Catonella morbi ATCC 51271</name>
    <dbReference type="NCBI Taxonomy" id="592026"/>
    <lineage>
        <taxon>Bacteria</taxon>
        <taxon>Bacillati</taxon>
        <taxon>Bacillota</taxon>
        <taxon>Clostridia</taxon>
        <taxon>Lachnospirales</taxon>
        <taxon>Lachnospiraceae</taxon>
        <taxon>Catonella</taxon>
    </lineage>
</organism>
<evidence type="ECO:0000256" key="7">
    <source>
        <dbReference type="ARBA" id="ARBA00022989"/>
    </source>
</evidence>
<name>V2Z9E4_9FIRM</name>
<comment type="subcellular location">
    <subcellularLocation>
        <location evidence="1">Cell membrane</location>
        <topology evidence="1">Multi-pass membrane protein</topology>
    </subcellularLocation>
</comment>
<dbReference type="InterPro" id="IPR039421">
    <property type="entry name" value="Type_1_exporter"/>
</dbReference>
<keyword evidence="2" id="KW-0813">Transport</keyword>